<evidence type="ECO:0000313" key="2">
    <source>
        <dbReference type="Proteomes" id="UP001060170"/>
    </source>
</evidence>
<reference evidence="2" key="2">
    <citation type="journal article" date="2018" name="Mol. Plant Microbe Interact.">
        <title>Genome sequence resources for the wheat stripe rust pathogen (Puccinia striiformis f. sp. tritici) and the barley stripe rust pathogen (Puccinia striiformis f. sp. hordei).</title>
        <authorList>
            <person name="Xia C."/>
            <person name="Wang M."/>
            <person name="Yin C."/>
            <person name="Cornejo O.E."/>
            <person name="Hulbert S.H."/>
            <person name="Chen X."/>
        </authorList>
    </citation>
    <scope>NUCLEOTIDE SEQUENCE [LARGE SCALE GENOMIC DNA]</scope>
    <source>
        <strain evidence="2">93-210</strain>
    </source>
</reference>
<dbReference type="Proteomes" id="UP001060170">
    <property type="component" value="Chromosome 3"/>
</dbReference>
<dbReference type="EMBL" id="CM045867">
    <property type="protein sequence ID" value="KAI7959007.1"/>
    <property type="molecule type" value="Genomic_DNA"/>
</dbReference>
<comment type="caution">
    <text evidence="1">The sequence shown here is derived from an EMBL/GenBank/DDBJ whole genome shotgun (WGS) entry which is preliminary data.</text>
</comment>
<sequence>MTAGYVDPNALNIAHGDLSKRKKVQERASLQRFSIGLNNTTNSIKQSIRWQRVKWDLVKLYPNIIFDKNNNPNRSPTPEEVALAYHKFGIKFDHQHGIVEMIWKANQYRHSLPMSKIEVCYVPEGVSSVTFLRA</sequence>
<reference evidence="2" key="1">
    <citation type="journal article" date="2018" name="BMC Genomics">
        <title>Genomic insights into host adaptation between the wheat stripe rust pathogen (Puccinia striiformis f. sp. tritici) and the barley stripe rust pathogen (Puccinia striiformis f. sp. hordei).</title>
        <authorList>
            <person name="Xia C."/>
            <person name="Wang M."/>
            <person name="Yin C."/>
            <person name="Cornejo O.E."/>
            <person name="Hulbert S.H."/>
            <person name="Chen X."/>
        </authorList>
    </citation>
    <scope>NUCLEOTIDE SEQUENCE [LARGE SCALE GENOMIC DNA]</scope>
    <source>
        <strain evidence="2">93-210</strain>
    </source>
</reference>
<keyword evidence="2" id="KW-1185">Reference proteome</keyword>
<organism evidence="1 2">
    <name type="scientific">Puccinia striiformis f. sp. tritici</name>
    <dbReference type="NCBI Taxonomy" id="168172"/>
    <lineage>
        <taxon>Eukaryota</taxon>
        <taxon>Fungi</taxon>
        <taxon>Dikarya</taxon>
        <taxon>Basidiomycota</taxon>
        <taxon>Pucciniomycotina</taxon>
        <taxon>Pucciniomycetes</taxon>
        <taxon>Pucciniales</taxon>
        <taxon>Pucciniaceae</taxon>
        <taxon>Puccinia</taxon>
    </lineage>
</organism>
<name>A0ACC0EQV1_9BASI</name>
<proteinExistence type="predicted"/>
<gene>
    <name evidence="1" type="ORF">MJO28_002798</name>
</gene>
<reference evidence="1 2" key="3">
    <citation type="journal article" date="2022" name="Microbiol. Spectr.">
        <title>Folding features and dynamics of 3D genome architecture in plant fungal pathogens.</title>
        <authorList>
            <person name="Xia C."/>
        </authorList>
    </citation>
    <scope>NUCLEOTIDE SEQUENCE [LARGE SCALE GENOMIC DNA]</scope>
    <source>
        <strain evidence="1 2">93-210</strain>
    </source>
</reference>
<protein>
    <submittedName>
        <fullName evidence="1">Uncharacterized protein</fullName>
    </submittedName>
</protein>
<accession>A0ACC0EQV1</accession>
<evidence type="ECO:0000313" key="1">
    <source>
        <dbReference type="EMBL" id="KAI7959007.1"/>
    </source>
</evidence>